<sequence length="580" mass="65246">MVEHSQGRQSLDGFSDSSAGVSPILLHARTDSQSSQQSDNPPLSAHSRSSFDELFAISPEPEARNDQSNTHGYSQQSLREYPFASNHEFDQPLPSPPLPSPYAAVSGARPIPISAAHSPSSSSSSTSASSSPKGNRRTSPSGVVASKVTKKKSPMASSSRDKPEKRIGRRRGPLRPEQREQAHEIRKLRACLRCKFLKKVCDKGNPCGGCQPAHARLWQVPCTRIDIKDVGYFLKDWNADYERHITLGFSIANIKGFDTRERLLYVTHGYGFVMPIWSREVFVRDDNCLGLDWTEQKDNVEREFEVQTAKLSVGREGIDKKIVSDYVDLHLNSGFDHFVNEYFDGTPFVSELLKSINRHYLATKQENLRKGLRLVIAYALTLHITMVQGLTEEEATVGKIEDPSSRYFGETCAPVMINFEVKKAMADLWRKLMSECLAELSTLYSSVYAGGKQKNWPTIFMLAALVLSVWEMMQFDSHYRQPEEGTVSKFCSEMEHVPVGVLVGLFGAISTKLPGFQEWDARKHGNVFNNNQAVCDTMTEVRGHIEKHDAYLRTRQDSKFCRDDFDCLSNKFLSKLVIRA</sequence>
<feature type="region of interest" description="Disordered" evidence="2">
    <location>
        <begin position="1"/>
        <end position="182"/>
    </location>
</feature>
<evidence type="ECO:0000256" key="1">
    <source>
        <dbReference type="ARBA" id="ARBA00023242"/>
    </source>
</evidence>
<feature type="compositionally biased region" description="Low complexity" evidence="2">
    <location>
        <begin position="114"/>
        <end position="131"/>
    </location>
</feature>
<dbReference type="AlphaFoldDB" id="A0A6A6USK5"/>
<dbReference type="CDD" id="cd00067">
    <property type="entry name" value="GAL4"/>
    <property type="match status" value="1"/>
</dbReference>
<proteinExistence type="predicted"/>
<evidence type="ECO:0000313" key="4">
    <source>
        <dbReference type="Proteomes" id="UP000799302"/>
    </source>
</evidence>
<protein>
    <recommendedName>
        <fullName evidence="5">Zn(2)-C6 fungal-type domain-containing protein</fullName>
    </recommendedName>
</protein>
<evidence type="ECO:0008006" key="5">
    <source>
        <dbReference type="Google" id="ProtNLM"/>
    </source>
</evidence>
<dbReference type="EMBL" id="MU004230">
    <property type="protein sequence ID" value="KAF2674068.1"/>
    <property type="molecule type" value="Genomic_DNA"/>
</dbReference>
<dbReference type="InterPro" id="IPR052973">
    <property type="entry name" value="Fungal_sec-metab_reg_TF"/>
</dbReference>
<dbReference type="GO" id="GO:0008270">
    <property type="term" value="F:zinc ion binding"/>
    <property type="evidence" value="ECO:0007669"/>
    <property type="project" value="InterPro"/>
</dbReference>
<dbReference type="OrthoDB" id="5420905at2759"/>
<dbReference type="InterPro" id="IPR001138">
    <property type="entry name" value="Zn2Cys6_DnaBD"/>
</dbReference>
<dbReference type="Proteomes" id="UP000799302">
    <property type="component" value="Unassembled WGS sequence"/>
</dbReference>
<dbReference type="PANTHER" id="PTHR35392:SF5">
    <property type="entry name" value="ZN(2)-C6 FUNGAL-TYPE DOMAIN-CONTAINING PROTEIN"/>
    <property type="match status" value="1"/>
</dbReference>
<feature type="compositionally biased region" description="Polar residues" evidence="2">
    <location>
        <begin position="66"/>
        <end position="78"/>
    </location>
</feature>
<dbReference type="GO" id="GO:0000981">
    <property type="term" value="F:DNA-binding transcription factor activity, RNA polymerase II-specific"/>
    <property type="evidence" value="ECO:0007669"/>
    <property type="project" value="InterPro"/>
</dbReference>
<keyword evidence="1" id="KW-0539">Nucleus</keyword>
<evidence type="ECO:0000313" key="3">
    <source>
        <dbReference type="EMBL" id="KAF2674068.1"/>
    </source>
</evidence>
<reference evidence="3" key="1">
    <citation type="journal article" date="2020" name="Stud. Mycol.">
        <title>101 Dothideomycetes genomes: a test case for predicting lifestyles and emergence of pathogens.</title>
        <authorList>
            <person name="Haridas S."/>
            <person name="Albert R."/>
            <person name="Binder M."/>
            <person name="Bloem J."/>
            <person name="Labutti K."/>
            <person name="Salamov A."/>
            <person name="Andreopoulos B."/>
            <person name="Baker S."/>
            <person name="Barry K."/>
            <person name="Bills G."/>
            <person name="Bluhm B."/>
            <person name="Cannon C."/>
            <person name="Castanera R."/>
            <person name="Culley D."/>
            <person name="Daum C."/>
            <person name="Ezra D."/>
            <person name="Gonzalez J."/>
            <person name="Henrissat B."/>
            <person name="Kuo A."/>
            <person name="Liang C."/>
            <person name="Lipzen A."/>
            <person name="Lutzoni F."/>
            <person name="Magnuson J."/>
            <person name="Mondo S."/>
            <person name="Nolan M."/>
            <person name="Ohm R."/>
            <person name="Pangilinan J."/>
            <person name="Park H.-J."/>
            <person name="Ramirez L."/>
            <person name="Alfaro M."/>
            <person name="Sun H."/>
            <person name="Tritt A."/>
            <person name="Yoshinaga Y."/>
            <person name="Zwiers L.-H."/>
            <person name="Turgeon B."/>
            <person name="Goodwin S."/>
            <person name="Spatafora J."/>
            <person name="Crous P."/>
            <person name="Grigoriev I."/>
        </authorList>
    </citation>
    <scope>NUCLEOTIDE SEQUENCE</scope>
    <source>
        <strain evidence="3">CBS 115976</strain>
    </source>
</reference>
<accession>A0A6A6USK5</accession>
<dbReference type="PANTHER" id="PTHR35392">
    <property type="entry name" value="ZN(II)2CYS6 TRANSCRIPTION FACTOR (EUROFUNG)-RELATED-RELATED"/>
    <property type="match status" value="1"/>
</dbReference>
<name>A0A6A6USK5_9PEZI</name>
<gene>
    <name evidence="3" type="ORF">BT63DRAFT_366064</name>
</gene>
<keyword evidence="4" id="KW-1185">Reference proteome</keyword>
<organism evidence="3 4">
    <name type="scientific">Microthyrium microscopicum</name>
    <dbReference type="NCBI Taxonomy" id="703497"/>
    <lineage>
        <taxon>Eukaryota</taxon>
        <taxon>Fungi</taxon>
        <taxon>Dikarya</taxon>
        <taxon>Ascomycota</taxon>
        <taxon>Pezizomycotina</taxon>
        <taxon>Dothideomycetes</taxon>
        <taxon>Dothideomycetes incertae sedis</taxon>
        <taxon>Microthyriales</taxon>
        <taxon>Microthyriaceae</taxon>
        <taxon>Microthyrium</taxon>
    </lineage>
</organism>
<evidence type="ECO:0000256" key="2">
    <source>
        <dbReference type="SAM" id="MobiDB-lite"/>
    </source>
</evidence>